<gene>
    <name evidence="5" type="ORF">LZ536_00095</name>
</gene>
<comment type="caution">
    <text evidence="5">The sequence shown here is derived from an EMBL/GenBank/DDBJ whole genome shotgun (WGS) entry which is preliminary data.</text>
</comment>
<dbReference type="PANTHER" id="PTHR33164">
    <property type="entry name" value="TRANSCRIPTIONAL REGULATOR, MARR FAMILY"/>
    <property type="match status" value="1"/>
</dbReference>
<dbReference type="EMBL" id="JAMGBD010000001">
    <property type="protein sequence ID" value="MCL6682304.1"/>
    <property type="molecule type" value="Genomic_DNA"/>
</dbReference>
<protein>
    <submittedName>
        <fullName evidence="5">MarR family transcriptional regulator</fullName>
    </submittedName>
</protein>
<dbReference type="Pfam" id="PF01047">
    <property type="entry name" value="MarR"/>
    <property type="match status" value="1"/>
</dbReference>
<feature type="domain" description="HTH marR-type" evidence="4">
    <location>
        <begin position="1"/>
        <end position="133"/>
    </location>
</feature>
<dbReference type="Proteomes" id="UP001165363">
    <property type="component" value="Unassembled WGS sequence"/>
</dbReference>
<evidence type="ECO:0000313" key="5">
    <source>
        <dbReference type="EMBL" id="MCL6682304.1"/>
    </source>
</evidence>
<evidence type="ECO:0000256" key="2">
    <source>
        <dbReference type="ARBA" id="ARBA00023125"/>
    </source>
</evidence>
<dbReference type="InterPro" id="IPR036390">
    <property type="entry name" value="WH_DNA-bd_sf"/>
</dbReference>
<dbReference type="SMART" id="SM00347">
    <property type="entry name" value="HTH_MARR"/>
    <property type="match status" value="1"/>
</dbReference>
<evidence type="ECO:0000259" key="4">
    <source>
        <dbReference type="PROSITE" id="PS50995"/>
    </source>
</evidence>
<dbReference type="InterPro" id="IPR000835">
    <property type="entry name" value="HTH_MarR-typ"/>
</dbReference>
<reference evidence="5" key="1">
    <citation type="submission" date="2022-05" db="EMBL/GenBank/DDBJ databases">
        <authorList>
            <person name="Jo J.-H."/>
            <person name="Im W.-T."/>
        </authorList>
    </citation>
    <scope>NUCLEOTIDE SEQUENCE</scope>
    <source>
        <strain evidence="5">SE158</strain>
    </source>
</reference>
<evidence type="ECO:0000313" key="6">
    <source>
        <dbReference type="Proteomes" id="UP001165363"/>
    </source>
</evidence>
<dbReference type="PRINTS" id="PR00598">
    <property type="entry name" value="HTHMARR"/>
</dbReference>
<dbReference type="PROSITE" id="PS50995">
    <property type="entry name" value="HTH_MARR_2"/>
    <property type="match status" value="1"/>
</dbReference>
<dbReference type="PROSITE" id="PS01117">
    <property type="entry name" value="HTH_MARR_1"/>
    <property type="match status" value="1"/>
</dbReference>
<evidence type="ECO:0000256" key="3">
    <source>
        <dbReference type="ARBA" id="ARBA00023163"/>
    </source>
</evidence>
<evidence type="ECO:0000256" key="1">
    <source>
        <dbReference type="ARBA" id="ARBA00023015"/>
    </source>
</evidence>
<dbReference type="InterPro" id="IPR036388">
    <property type="entry name" value="WH-like_DNA-bd_sf"/>
</dbReference>
<accession>A0ABT0RJ46</accession>
<dbReference type="PANTHER" id="PTHR33164:SF64">
    <property type="entry name" value="TRANSCRIPTIONAL REGULATOR SLYA"/>
    <property type="match status" value="1"/>
</dbReference>
<dbReference type="RefSeq" id="WP_249846285.1">
    <property type="nucleotide sequence ID" value="NZ_JAMGBD010000001.1"/>
</dbReference>
<dbReference type="Gene3D" id="1.10.10.10">
    <property type="entry name" value="Winged helix-like DNA-binding domain superfamily/Winged helix DNA-binding domain"/>
    <property type="match status" value="1"/>
</dbReference>
<keyword evidence="1" id="KW-0805">Transcription regulation</keyword>
<name>A0ABT0RJ46_9SPHN</name>
<dbReference type="SUPFAM" id="SSF46785">
    <property type="entry name" value="Winged helix' DNA-binding domain"/>
    <property type="match status" value="1"/>
</dbReference>
<dbReference type="InterPro" id="IPR039422">
    <property type="entry name" value="MarR/SlyA-like"/>
</dbReference>
<keyword evidence="6" id="KW-1185">Reference proteome</keyword>
<sequence length="145" mass="16398">METLPFEIAETAHALRRAFDRRAATLGVTRAQWKVLFRVDRQPGLRQVELADILDVEPITLCRIVDRLEEAGLVERQRDPADRRAWRLEVTGQAAPLIAKLRALADDLMAEAFAGLSEPELELMRTKLTKIRNNLTANPQGRMTA</sequence>
<keyword evidence="3" id="KW-0804">Transcription</keyword>
<keyword evidence="2" id="KW-0238">DNA-binding</keyword>
<dbReference type="InterPro" id="IPR023187">
    <property type="entry name" value="Tscrpt_reg_MarR-type_CS"/>
</dbReference>
<organism evidence="5 6">
    <name type="scientific">Sphingomonas alba</name>
    <dbReference type="NCBI Taxonomy" id="2908208"/>
    <lineage>
        <taxon>Bacteria</taxon>
        <taxon>Pseudomonadati</taxon>
        <taxon>Pseudomonadota</taxon>
        <taxon>Alphaproteobacteria</taxon>
        <taxon>Sphingomonadales</taxon>
        <taxon>Sphingomonadaceae</taxon>
        <taxon>Sphingomonas</taxon>
    </lineage>
</organism>
<proteinExistence type="predicted"/>